<evidence type="ECO:0000256" key="1">
    <source>
        <dbReference type="ARBA" id="ARBA00004141"/>
    </source>
</evidence>
<dbReference type="PANTHER" id="PTHR43243:SF4">
    <property type="entry name" value="CATIONIC AMINO ACID TRANSPORTER 4"/>
    <property type="match status" value="1"/>
</dbReference>
<feature type="transmembrane region" description="Helical" evidence="6">
    <location>
        <begin position="194"/>
        <end position="213"/>
    </location>
</feature>
<feature type="transmembrane region" description="Helical" evidence="6">
    <location>
        <begin position="219"/>
        <end position="238"/>
    </location>
</feature>
<evidence type="ECO:0000313" key="8">
    <source>
        <dbReference type="Proteomes" id="UP000597444"/>
    </source>
</evidence>
<evidence type="ECO:0000313" key="7">
    <source>
        <dbReference type="EMBL" id="GHO92269.1"/>
    </source>
</evidence>
<protein>
    <recommendedName>
        <fullName evidence="9">Amino acid permease</fullName>
    </recommendedName>
</protein>
<dbReference type="GO" id="GO:0016020">
    <property type="term" value="C:membrane"/>
    <property type="evidence" value="ECO:0007669"/>
    <property type="project" value="UniProtKB-SubCell"/>
</dbReference>
<evidence type="ECO:0000256" key="4">
    <source>
        <dbReference type="ARBA" id="ARBA00022989"/>
    </source>
</evidence>
<keyword evidence="8" id="KW-1185">Reference proteome</keyword>
<comment type="caution">
    <text evidence="7">The sequence shown here is derived from an EMBL/GenBank/DDBJ whole genome shotgun (WGS) entry which is preliminary data.</text>
</comment>
<feature type="transmembrane region" description="Helical" evidence="6">
    <location>
        <begin position="37"/>
        <end position="64"/>
    </location>
</feature>
<evidence type="ECO:0000256" key="2">
    <source>
        <dbReference type="ARBA" id="ARBA00022448"/>
    </source>
</evidence>
<reference evidence="7" key="1">
    <citation type="submission" date="2020-10" db="EMBL/GenBank/DDBJ databases">
        <title>Taxonomic study of unclassified bacteria belonging to the class Ktedonobacteria.</title>
        <authorList>
            <person name="Yabe S."/>
            <person name="Wang C.M."/>
            <person name="Zheng Y."/>
            <person name="Sakai Y."/>
            <person name="Cavaletti L."/>
            <person name="Monciardini P."/>
            <person name="Donadio S."/>
        </authorList>
    </citation>
    <scope>NUCLEOTIDE SEQUENCE</scope>
    <source>
        <strain evidence="7">ID150040</strain>
    </source>
</reference>
<feature type="transmembrane region" description="Helical" evidence="6">
    <location>
        <begin position="113"/>
        <end position="141"/>
    </location>
</feature>
<accession>A0A8J3IIY8</accession>
<evidence type="ECO:0008006" key="9">
    <source>
        <dbReference type="Google" id="ProtNLM"/>
    </source>
</evidence>
<dbReference type="EMBL" id="BNJK01000001">
    <property type="protein sequence ID" value="GHO92269.1"/>
    <property type="molecule type" value="Genomic_DNA"/>
</dbReference>
<dbReference type="GO" id="GO:0015171">
    <property type="term" value="F:amino acid transmembrane transporter activity"/>
    <property type="evidence" value="ECO:0007669"/>
    <property type="project" value="TreeGrafter"/>
</dbReference>
<evidence type="ECO:0000256" key="6">
    <source>
        <dbReference type="SAM" id="Phobius"/>
    </source>
</evidence>
<organism evidence="7 8">
    <name type="scientific">Reticulibacter mediterranei</name>
    <dbReference type="NCBI Taxonomy" id="2778369"/>
    <lineage>
        <taxon>Bacteria</taxon>
        <taxon>Bacillati</taxon>
        <taxon>Chloroflexota</taxon>
        <taxon>Ktedonobacteria</taxon>
        <taxon>Ktedonobacterales</taxon>
        <taxon>Reticulibacteraceae</taxon>
        <taxon>Reticulibacter</taxon>
    </lineage>
</organism>
<feature type="transmembrane region" description="Helical" evidence="6">
    <location>
        <begin position="70"/>
        <end position="92"/>
    </location>
</feature>
<keyword evidence="2" id="KW-0813">Transport</keyword>
<dbReference type="InterPro" id="IPR002293">
    <property type="entry name" value="AA/rel_permease1"/>
</dbReference>
<keyword evidence="4 6" id="KW-1133">Transmembrane helix</keyword>
<feature type="transmembrane region" description="Helical" evidence="6">
    <location>
        <begin position="161"/>
        <end position="182"/>
    </location>
</feature>
<dbReference type="PANTHER" id="PTHR43243">
    <property type="entry name" value="INNER MEMBRANE TRANSPORTER YGJI-RELATED"/>
    <property type="match status" value="1"/>
</dbReference>
<evidence type="ECO:0000256" key="5">
    <source>
        <dbReference type="ARBA" id="ARBA00023136"/>
    </source>
</evidence>
<sequence length="278" mass="29441">MLTTDRNSVNDAIRRVLPISSIMGEIERTEAPLKRTLNVVSITAMGIGAIVGTGIFVLTGVAAARYAGPGLILSFIVAGIVSGLAALCYAEFASIVPIAGSAYTYSYATLGELIAWIIGWDLILEYAVGAAAVSIGWSGYFTDLLHTIGIILPKALTISPFSGGVVNLPAVIIILLITGLLIRGTSESSTVNTVIVAIKIAVILFFLVVGFGHINPANWSPFLPFGPGVSCVGPALSSSRISALTRFPLLRRRPKIRRAICHWGLSLAWLSVPFSTFW</sequence>
<keyword evidence="5 6" id="KW-0472">Membrane</keyword>
<dbReference type="Proteomes" id="UP000597444">
    <property type="component" value="Unassembled WGS sequence"/>
</dbReference>
<evidence type="ECO:0000256" key="3">
    <source>
        <dbReference type="ARBA" id="ARBA00022692"/>
    </source>
</evidence>
<keyword evidence="3 6" id="KW-0812">Transmembrane</keyword>
<gene>
    <name evidence="7" type="ORF">KSF_023170</name>
</gene>
<comment type="subcellular location">
    <subcellularLocation>
        <location evidence="1">Membrane</location>
        <topology evidence="1">Multi-pass membrane protein</topology>
    </subcellularLocation>
</comment>
<name>A0A8J3IIY8_9CHLR</name>
<dbReference type="AlphaFoldDB" id="A0A8J3IIY8"/>
<dbReference type="Gene3D" id="1.20.1740.10">
    <property type="entry name" value="Amino acid/polyamine transporter I"/>
    <property type="match status" value="1"/>
</dbReference>
<dbReference type="Pfam" id="PF13520">
    <property type="entry name" value="AA_permease_2"/>
    <property type="match status" value="1"/>
</dbReference>
<proteinExistence type="predicted"/>